<comment type="caution">
    <text evidence="1">The sequence shown here is derived from an EMBL/GenBank/DDBJ whole genome shotgun (WGS) entry which is preliminary data.</text>
</comment>
<sequence>MLGADIHACSARGLLYIPGRAIEAAAYRKSMTSISERYRGLFPAPEPIAAEVGSCANDLTGSALIIRLSADNGTIRQYSARSCGLRIRLGKAVGSVTILH</sequence>
<evidence type="ECO:0000313" key="1">
    <source>
        <dbReference type="EMBL" id="OAP89195.1"/>
    </source>
</evidence>
<name>A0A179BCY9_RHILE</name>
<accession>A0A179BCY9</accession>
<gene>
    <name evidence="1" type="ORF">A4U53_07020</name>
</gene>
<dbReference type="AlphaFoldDB" id="A0A179BCY9"/>
<protein>
    <submittedName>
        <fullName evidence="1">Uncharacterized protein</fullName>
    </submittedName>
</protein>
<organism evidence="1">
    <name type="scientific">Rhizobium leguminosarum</name>
    <dbReference type="NCBI Taxonomy" id="384"/>
    <lineage>
        <taxon>Bacteria</taxon>
        <taxon>Pseudomonadati</taxon>
        <taxon>Pseudomonadota</taxon>
        <taxon>Alphaproteobacteria</taxon>
        <taxon>Hyphomicrobiales</taxon>
        <taxon>Rhizobiaceae</taxon>
        <taxon>Rhizobium/Agrobacterium group</taxon>
        <taxon>Rhizobium</taxon>
    </lineage>
</organism>
<reference evidence="1" key="1">
    <citation type="submission" date="2016-04" db="EMBL/GenBank/DDBJ databases">
        <title>Fast-growing isolate from the root nodules of Vavilovia formosa.</title>
        <authorList>
            <person name="Kimeklis A."/>
            <person name="Safronova V."/>
            <person name="Belimov A."/>
            <person name="Andronov E."/>
        </authorList>
    </citation>
    <scope>NUCLEOTIDE SEQUENCE [LARGE SCALE GENOMIC DNA]</scope>
    <source>
        <strain evidence="1">Vaf-46</strain>
    </source>
</reference>
<dbReference type="EMBL" id="LWBS01000439">
    <property type="protein sequence ID" value="OAP89195.1"/>
    <property type="molecule type" value="Genomic_DNA"/>
</dbReference>
<proteinExistence type="predicted"/>